<sequence length="302" mass="34459">MARNPGPCVQQKPCFFKVLLGDFSKRLRIPAAFQKHIENENLKRVILEVSSGGQWHVKLSEDNTYLQDGWATFVTENSLVRTNFLLFEYVGSLHFRVFIFDETACEKQNSITGNGCRNPVKQSIQGRVSTGFDHHSQEKSCRALKKPKFQKSCGSIPGQSRSSVGLAVEEEEVGLWKAVRCHFSPWEKEKLLEAYNSFTSNRPFFRKYIAKSHVYSFTVPLTFSRAHLPRQDAELILRDPKGQSWKVNFSPQSKNYLLAGWPAFSCSNNLREGDGCIFELVDKLVMQVHVFWLGDQPATICN</sequence>
<dbReference type="SMART" id="SM01019">
    <property type="entry name" value="B3"/>
    <property type="match status" value="2"/>
</dbReference>
<gene>
    <name evidence="7" type="ORF">H6P81_020106</name>
</gene>
<dbReference type="PROSITE" id="PS50863">
    <property type="entry name" value="B3"/>
    <property type="match status" value="2"/>
</dbReference>
<dbReference type="EMBL" id="JAINDJ010000008">
    <property type="protein sequence ID" value="KAG9439941.1"/>
    <property type="molecule type" value="Genomic_DNA"/>
</dbReference>
<evidence type="ECO:0000313" key="7">
    <source>
        <dbReference type="EMBL" id="KAG9439941.1"/>
    </source>
</evidence>
<feature type="domain" description="TF-B3" evidence="6">
    <location>
        <begin position="12"/>
        <end position="103"/>
    </location>
</feature>
<evidence type="ECO:0000256" key="1">
    <source>
        <dbReference type="ARBA" id="ARBA00004123"/>
    </source>
</evidence>
<name>A0AAV7DUQ5_ARIFI</name>
<dbReference type="PANTHER" id="PTHR31391">
    <property type="entry name" value="B3 DOMAIN-CONTAINING PROTEIN OS11G0197600-RELATED"/>
    <property type="match status" value="1"/>
</dbReference>
<keyword evidence="4" id="KW-0804">Transcription</keyword>
<dbReference type="InterPro" id="IPR044837">
    <property type="entry name" value="REM16-like"/>
</dbReference>
<evidence type="ECO:0000256" key="2">
    <source>
        <dbReference type="ARBA" id="ARBA00023015"/>
    </source>
</evidence>
<feature type="domain" description="TF-B3" evidence="6">
    <location>
        <begin position="202"/>
        <end position="294"/>
    </location>
</feature>
<evidence type="ECO:0000256" key="3">
    <source>
        <dbReference type="ARBA" id="ARBA00023125"/>
    </source>
</evidence>
<dbReference type="CDD" id="cd10017">
    <property type="entry name" value="B3_DNA"/>
    <property type="match status" value="2"/>
</dbReference>
<dbReference type="GO" id="GO:0005634">
    <property type="term" value="C:nucleus"/>
    <property type="evidence" value="ECO:0007669"/>
    <property type="project" value="UniProtKB-SubCell"/>
</dbReference>
<dbReference type="PANTHER" id="PTHR31391:SF106">
    <property type="entry name" value="B3 DOMAIN-CONTAINING PROTEIN OS01G0723500"/>
    <property type="match status" value="1"/>
</dbReference>
<proteinExistence type="predicted"/>
<protein>
    <recommendedName>
        <fullName evidence="6">TF-B3 domain-containing protein</fullName>
    </recommendedName>
</protein>
<dbReference type="Pfam" id="PF02362">
    <property type="entry name" value="B3"/>
    <property type="match status" value="2"/>
</dbReference>
<dbReference type="AlphaFoldDB" id="A0AAV7DUQ5"/>
<organism evidence="7 8">
    <name type="scientific">Aristolochia fimbriata</name>
    <name type="common">White veined hardy Dutchman's pipe vine</name>
    <dbReference type="NCBI Taxonomy" id="158543"/>
    <lineage>
        <taxon>Eukaryota</taxon>
        <taxon>Viridiplantae</taxon>
        <taxon>Streptophyta</taxon>
        <taxon>Embryophyta</taxon>
        <taxon>Tracheophyta</taxon>
        <taxon>Spermatophyta</taxon>
        <taxon>Magnoliopsida</taxon>
        <taxon>Magnoliidae</taxon>
        <taxon>Piperales</taxon>
        <taxon>Aristolochiaceae</taxon>
        <taxon>Aristolochia</taxon>
    </lineage>
</organism>
<dbReference type="GO" id="GO:0003677">
    <property type="term" value="F:DNA binding"/>
    <property type="evidence" value="ECO:0007669"/>
    <property type="project" value="UniProtKB-KW"/>
</dbReference>
<evidence type="ECO:0000256" key="5">
    <source>
        <dbReference type="ARBA" id="ARBA00023242"/>
    </source>
</evidence>
<dbReference type="InterPro" id="IPR003340">
    <property type="entry name" value="B3_DNA-bd"/>
</dbReference>
<keyword evidence="5" id="KW-0539">Nucleus</keyword>
<dbReference type="Gene3D" id="2.40.330.10">
    <property type="entry name" value="DNA-binding pseudobarrel domain"/>
    <property type="match status" value="2"/>
</dbReference>
<evidence type="ECO:0000313" key="8">
    <source>
        <dbReference type="Proteomes" id="UP000825729"/>
    </source>
</evidence>
<dbReference type="Proteomes" id="UP000825729">
    <property type="component" value="Unassembled WGS sequence"/>
</dbReference>
<dbReference type="InterPro" id="IPR015300">
    <property type="entry name" value="DNA-bd_pseudobarrel_sf"/>
</dbReference>
<comment type="caution">
    <text evidence="7">The sequence shown here is derived from an EMBL/GenBank/DDBJ whole genome shotgun (WGS) entry which is preliminary data.</text>
</comment>
<keyword evidence="8" id="KW-1185">Reference proteome</keyword>
<keyword evidence="2" id="KW-0805">Transcription regulation</keyword>
<accession>A0AAV7DUQ5</accession>
<evidence type="ECO:0000259" key="6">
    <source>
        <dbReference type="PROSITE" id="PS50863"/>
    </source>
</evidence>
<keyword evidence="3" id="KW-0238">DNA-binding</keyword>
<evidence type="ECO:0000256" key="4">
    <source>
        <dbReference type="ARBA" id="ARBA00023163"/>
    </source>
</evidence>
<comment type="subcellular location">
    <subcellularLocation>
        <location evidence="1">Nucleus</location>
    </subcellularLocation>
</comment>
<reference evidence="7 8" key="1">
    <citation type="submission" date="2021-07" db="EMBL/GenBank/DDBJ databases">
        <title>The Aristolochia fimbriata genome: insights into angiosperm evolution, floral development and chemical biosynthesis.</title>
        <authorList>
            <person name="Jiao Y."/>
        </authorList>
    </citation>
    <scope>NUCLEOTIDE SEQUENCE [LARGE SCALE GENOMIC DNA]</scope>
    <source>
        <strain evidence="7">IBCAS-2021</strain>
        <tissue evidence="7">Leaf</tissue>
    </source>
</reference>
<dbReference type="SUPFAM" id="SSF101936">
    <property type="entry name" value="DNA-binding pseudobarrel domain"/>
    <property type="match status" value="2"/>
</dbReference>